<comment type="pathway">
    <text evidence="5">Pheromone biosynthesis.</text>
</comment>
<organism evidence="6 7">
    <name type="scientific">Spodoptera litura</name>
    <name type="common">Asian cotton leafworm</name>
    <dbReference type="NCBI Taxonomy" id="69820"/>
    <lineage>
        <taxon>Eukaryota</taxon>
        <taxon>Metazoa</taxon>
        <taxon>Ecdysozoa</taxon>
        <taxon>Arthropoda</taxon>
        <taxon>Hexapoda</taxon>
        <taxon>Insecta</taxon>
        <taxon>Pterygota</taxon>
        <taxon>Neoptera</taxon>
        <taxon>Endopterygota</taxon>
        <taxon>Lepidoptera</taxon>
        <taxon>Glossata</taxon>
        <taxon>Ditrysia</taxon>
        <taxon>Noctuoidea</taxon>
        <taxon>Noctuidae</taxon>
        <taxon>Amphipyrinae</taxon>
        <taxon>Spodoptera</taxon>
    </lineage>
</organism>
<dbReference type="SUPFAM" id="SSF48576">
    <property type="entry name" value="Terpenoid synthases"/>
    <property type="match status" value="2"/>
</dbReference>
<keyword evidence="4" id="KW-0460">Magnesium</keyword>
<proteinExistence type="predicted"/>
<evidence type="ECO:0000256" key="1">
    <source>
        <dbReference type="ARBA" id="ARBA00001946"/>
    </source>
</evidence>
<dbReference type="KEGG" id="sliu:111349610"/>
<dbReference type="GeneID" id="111349610"/>
<evidence type="ECO:0000313" key="6">
    <source>
        <dbReference type="Proteomes" id="UP000301870"/>
    </source>
</evidence>
<dbReference type="PANTHER" id="PTHR11525:SF0">
    <property type="entry name" value="FARNESYL PYROPHOSPHATE SYNTHASE"/>
    <property type="match status" value="1"/>
</dbReference>
<name>A0A9J7DTU0_SPOLT</name>
<comment type="cofactor">
    <cofactor evidence="1">
        <name>Mg(2+)</name>
        <dbReference type="ChEBI" id="CHEBI:18420"/>
    </cofactor>
</comment>
<protein>
    <submittedName>
        <fullName evidence="7">Uncharacterized protein LOC111349610</fullName>
    </submittedName>
</protein>
<dbReference type="SFLD" id="SFLDS00005">
    <property type="entry name" value="Isoprenoid_Synthase_Type_I"/>
    <property type="match status" value="2"/>
</dbReference>
<reference evidence="7" key="1">
    <citation type="submission" date="2025-08" db="UniProtKB">
        <authorList>
            <consortium name="RefSeq"/>
        </authorList>
    </citation>
    <scope>IDENTIFICATION</scope>
    <source>
        <strain evidence="7">Ishihara</strain>
        <tissue evidence="7">Whole body</tissue>
    </source>
</reference>
<dbReference type="GO" id="GO:0042811">
    <property type="term" value="P:pheromone biosynthetic process"/>
    <property type="evidence" value="ECO:0007669"/>
    <property type="project" value="UniProtKB-ARBA"/>
</dbReference>
<dbReference type="GO" id="GO:0046872">
    <property type="term" value="F:metal ion binding"/>
    <property type="evidence" value="ECO:0007669"/>
    <property type="project" value="UniProtKB-KW"/>
</dbReference>
<dbReference type="Gene3D" id="1.10.600.10">
    <property type="entry name" value="Farnesyl Diphosphate Synthase"/>
    <property type="match status" value="2"/>
</dbReference>
<dbReference type="GO" id="GO:0045337">
    <property type="term" value="P:farnesyl diphosphate biosynthetic process"/>
    <property type="evidence" value="ECO:0007669"/>
    <property type="project" value="TreeGrafter"/>
</dbReference>
<dbReference type="Pfam" id="PF00348">
    <property type="entry name" value="polyprenyl_synt"/>
    <property type="match status" value="2"/>
</dbReference>
<dbReference type="InterPro" id="IPR008949">
    <property type="entry name" value="Isoprenoid_synthase_dom_sf"/>
</dbReference>
<dbReference type="GO" id="GO:0004337">
    <property type="term" value="F:(2E,6E)-farnesyl diphosphate synthase activity"/>
    <property type="evidence" value="ECO:0007669"/>
    <property type="project" value="TreeGrafter"/>
</dbReference>
<keyword evidence="2" id="KW-0808">Transferase</keyword>
<dbReference type="InterPro" id="IPR039702">
    <property type="entry name" value="FPS1-like"/>
</dbReference>
<sequence length="758" mass="87928">MAKLFQRNRMLYNQLRQLHSNVISGSTPSVEKEKKAFQDVLPEFINSVVTTTKVKELPEVATWLKQVLNYVLPGGKLSRGFITSVGYKMFEEPEYFSERTQHDAHILGWCIQMMHATFFVLDDIADGGTMRHNKTCWHLQRNINLYAVNDALIMQQATMDMLNTHFGKSPIYTDLINYFNEAMYRTTIGEHLDLCSNYNKDTDNVEIFNMSRLHDTAVNKTGYYTFKLPIFTSLLLVKNGRQLATTELHDFCYGIGRLMQVQDDYLDVYGTETITGKTSRDIQEGKATWLSATALQLCNSVQLSIFKEYYGSNDLEHVQRIKQLYDELNLSDLYEQYELKMYHDLLHQINEMPHEGGKILLTGILNSCFKRYLLCLKSVPRLRPIMAKLVRYNHLFYNQLRTLHSNNLSVPIINIESEKKAFEDVLPEFIDNVITRPKIKQLPQVATWMKQLLEYTLTGGKLGRGLMASTGYKMFENPDQFSEKTQHSARLLGWCVEMLHTSLIVFDDVLDGGTVRHGKPSWHLRRSISNYAFIDSMLIHHAMMDVLEMYFGKTPFYNTMSSYFHEASYRATIAEHMDLCSGYNKDTDNIEIFTINHLHDIAVYKSAYYSFKLPIFAALLLVKNGQKLATINLHEFCMELGILMQAQDDYLDAYGNETVTGKNSRDIQEGKCTWFSVTTLQRCNSAQLAIFKEYYGCNDLEDVKRIKQLYDELNLRDVYEQYEHKMYEKLLRRINEMPHAGGRTLLTGILNLCYKRVK</sequence>
<evidence type="ECO:0000256" key="3">
    <source>
        <dbReference type="ARBA" id="ARBA00022723"/>
    </source>
</evidence>
<dbReference type="Proteomes" id="UP000301870">
    <property type="component" value="Chromosome 1"/>
</dbReference>
<gene>
    <name evidence="7" type="primary">LOC111349610</name>
</gene>
<dbReference type="GO" id="GO:0004161">
    <property type="term" value="F:dimethylallyltranstransferase activity"/>
    <property type="evidence" value="ECO:0007669"/>
    <property type="project" value="TreeGrafter"/>
</dbReference>
<evidence type="ECO:0000256" key="5">
    <source>
        <dbReference type="ARBA" id="ARBA00033740"/>
    </source>
</evidence>
<dbReference type="RefSeq" id="XP_022816546.1">
    <property type="nucleotide sequence ID" value="XM_022960778.1"/>
</dbReference>
<accession>A0A9J7DTU0</accession>
<keyword evidence="6" id="KW-1185">Reference proteome</keyword>
<evidence type="ECO:0000256" key="4">
    <source>
        <dbReference type="ARBA" id="ARBA00022842"/>
    </source>
</evidence>
<evidence type="ECO:0000256" key="2">
    <source>
        <dbReference type="ARBA" id="ARBA00022679"/>
    </source>
</evidence>
<dbReference type="OrthoDB" id="10257492at2759"/>
<dbReference type="AlphaFoldDB" id="A0A9J7DTU0"/>
<evidence type="ECO:0000313" key="7">
    <source>
        <dbReference type="RefSeq" id="XP_022816546.1"/>
    </source>
</evidence>
<dbReference type="PANTHER" id="PTHR11525">
    <property type="entry name" value="FARNESYL-PYROPHOSPHATE SYNTHETASE"/>
    <property type="match status" value="1"/>
</dbReference>
<keyword evidence="3" id="KW-0479">Metal-binding</keyword>
<dbReference type="InterPro" id="IPR000092">
    <property type="entry name" value="Polyprenyl_synt"/>
</dbReference>
<dbReference type="GO" id="GO:0005737">
    <property type="term" value="C:cytoplasm"/>
    <property type="evidence" value="ECO:0007669"/>
    <property type="project" value="TreeGrafter"/>
</dbReference>